<feature type="chain" id="PRO_5046930450" description="DUF4124 domain-containing protein" evidence="2">
    <location>
        <begin position="19"/>
        <end position="156"/>
    </location>
</feature>
<protein>
    <recommendedName>
        <fullName evidence="5">DUF4124 domain-containing protein</fullName>
    </recommendedName>
</protein>
<feature type="signal peptide" evidence="2">
    <location>
        <begin position="1"/>
        <end position="18"/>
    </location>
</feature>
<evidence type="ECO:0000313" key="4">
    <source>
        <dbReference type="Proteomes" id="UP001157186"/>
    </source>
</evidence>
<reference evidence="3 4" key="1">
    <citation type="submission" date="2023-03" db="EMBL/GenBank/DDBJ databases">
        <title>Draft genome sequence of Thalassotalea insulae KCTC 62186T.</title>
        <authorList>
            <person name="Sawabe T."/>
        </authorList>
    </citation>
    <scope>NUCLEOTIDE SEQUENCE [LARGE SCALE GENOMIC DNA]</scope>
    <source>
        <strain evidence="3 4">KCTC 62186</strain>
    </source>
</reference>
<keyword evidence="1" id="KW-0175">Coiled coil</keyword>
<accession>A0ABQ6GPN5</accession>
<name>A0ABQ6GPN5_9GAMM</name>
<feature type="coiled-coil region" evidence="1">
    <location>
        <begin position="78"/>
        <end position="105"/>
    </location>
</feature>
<evidence type="ECO:0000256" key="2">
    <source>
        <dbReference type="SAM" id="SignalP"/>
    </source>
</evidence>
<organism evidence="3 4">
    <name type="scientific">Thalassotalea insulae</name>
    <dbReference type="NCBI Taxonomy" id="2056778"/>
    <lineage>
        <taxon>Bacteria</taxon>
        <taxon>Pseudomonadati</taxon>
        <taxon>Pseudomonadota</taxon>
        <taxon>Gammaproteobacteria</taxon>
        <taxon>Alteromonadales</taxon>
        <taxon>Colwelliaceae</taxon>
        <taxon>Thalassotalea</taxon>
    </lineage>
</organism>
<keyword evidence="2" id="KW-0732">Signal</keyword>
<comment type="caution">
    <text evidence="3">The sequence shown here is derived from an EMBL/GenBank/DDBJ whole genome shotgun (WGS) entry which is preliminary data.</text>
</comment>
<gene>
    <name evidence="3" type="ORF">tinsulaeT_04640</name>
</gene>
<dbReference type="Proteomes" id="UP001157186">
    <property type="component" value="Unassembled WGS sequence"/>
</dbReference>
<proteinExistence type="predicted"/>
<dbReference type="EMBL" id="BSST01000001">
    <property type="protein sequence ID" value="GLX77124.1"/>
    <property type="molecule type" value="Genomic_DNA"/>
</dbReference>
<keyword evidence="4" id="KW-1185">Reference proteome</keyword>
<evidence type="ECO:0008006" key="5">
    <source>
        <dbReference type="Google" id="ProtNLM"/>
    </source>
</evidence>
<sequence>MLRTIILTAALIATYSHANTVYKCQNGDQVTFSQMPCQTDNTKNEQLDYSNIKNVITSEPTQSNASQNNTPPNTYLLSKKKERSLAKIKRLKQKLNSEIEKIKTKGLSAGVNRAGAGYLKLLSKEVTEVRSKYQKSIDKEQDTLEKIEQKISQLEQ</sequence>
<evidence type="ECO:0000313" key="3">
    <source>
        <dbReference type="EMBL" id="GLX77124.1"/>
    </source>
</evidence>
<dbReference type="RefSeq" id="WP_284242957.1">
    <property type="nucleotide sequence ID" value="NZ_BSST01000001.1"/>
</dbReference>
<evidence type="ECO:0000256" key="1">
    <source>
        <dbReference type="SAM" id="Coils"/>
    </source>
</evidence>